<reference evidence="2 3" key="1">
    <citation type="journal article" date="2015" name="Genome Biol. Evol.">
        <title>Phylogenomic analyses indicate that early fungi evolved digesting cell walls of algal ancestors of land plants.</title>
        <authorList>
            <person name="Chang Y."/>
            <person name="Wang S."/>
            <person name="Sekimoto S."/>
            <person name="Aerts A.L."/>
            <person name="Choi C."/>
            <person name="Clum A."/>
            <person name="LaButti K.M."/>
            <person name="Lindquist E.A."/>
            <person name="Yee Ngan C."/>
            <person name="Ohm R.A."/>
            <person name="Salamov A.A."/>
            <person name="Grigoriev I.V."/>
            <person name="Spatafora J.W."/>
            <person name="Berbee M.L."/>
        </authorList>
    </citation>
    <scope>NUCLEOTIDE SEQUENCE [LARGE SCALE GENOMIC DNA]</scope>
    <source>
        <strain evidence="2 3">JEL478</strain>
    </source>
</reference>
<dbReference type="Proteomes" id="UP000070544">
    <property type="component" value="Unassembled WGS sequence"/>
</dbReference>
<dbReference type="EMBL" id="KQ965760">
    <property type="protein sequence ID" value="KXS15652.1"/>
    <property type="molecule type" value="Genomic_DNA"/>
</dbReference>
<evidence type="ECO:0000256" key="1">
    <source>
        <dbReference type="SAM" id="MobiDB-lite"/>
    </source>
</evidence>
<dbReference type="AlphaFoldDB" id="A0A139AFQ4"/>
<organism evidence="2 3">
    <name type="scientific">Gonapodya prolifera (strain JEL478)</name>
    <name type="common">Monoblepharis prolifera</name>
    <dbReference type="NCBI Taxonomy" id="1344416"/>
    <lineage>
        <taxon>Eukaryota</taxon>
        <taxon>Fungi</taxon>
        <taxon>Fungi incertae sedis</taxon>
        <taxon>Chytridiomycota</taxon>
        <taxon>Chytridiomycota incertae sedis</taxon>
        <taxon>Monoblepharidomycetes</taxon>
        <taxon>Monoblepharidales</taxon>
        <taxon>Gonapodyaceae</taxon>
        <taxon>Gonapodya</taxon>
    </lineage>
</organism>
<feature type="region of interest" description="Disordered" evidence="1">
    <location>
        <begin position="83"/>
        <end position="126"/>
    </location>
</feature>
<protein>
    <submittedName>
        <fullName evidence="2">Uncharacterized protein</fullName>
    </submittedName>
</protein>
<gene>
    <name evidence="2" type="ORF">M427DRAFT_319821</name>
</gene>
<name>A0A139AFQ4_GONPJ</name>
<proteinExistence type="predicted"/>
<evidence type="ECO:0000313" key="3">
    <source>
        <dbReference type="Proteomes" id="UP000070544"/>
    </source>
</evidence>
<feature type="compositionally biased region" description="Low complexity" evidence="1">
    <location>
        <begin position="83"/>
        <end position="119"/>
    </location>
</feature>
<evidence type="ECO:0000313" key="2">
    <source>
        <dbReference type="EMBL" id="KXS15652.1"/>
    </source>
</evidence>
<sequence length="258" mass="27299">MTHTNTSLSPPTLTSSTTIFLPPAIPARTRNPCTSILARPTCHLATATALASLYHAVASCQCPSQPCKHPTATTEVFLATSPGALSRPSSSSTLSSISPSSSSGSGTATSLTSPGATATESHSSHPIAHSNVTSLMSPCPCSASLHGGNAAAGTKYHEALNTTAGTGSRACAAHVPSREVEEHKVAVRRRRHVRAKPALHGCWRAEVDRAVVRWRCCATRRWRWSAWHPRTHCDGTRGRVDCTERAPAAENARHLLFS</sequence>
<keyword evidence="3" id="KW-1185">Reference proteome</keyword>
<accession>A0A139AFQ4</accession>